<proteinExistence type="predicted"/>
<keyword evidence="3" id="KW-1185">Reference proteome</keyword>
<evidence type="ECO:0000313" key="3">
    <source>
        <dbReference type="Proteomes" id="UP000800093"/>
    </source>
</evidence>
<sequence>MHPCFERQADDVALGGPKAYSTRSLNFILTPPAEASFDTWAQPNNPAPVHLTPALPFFTSSSPLLPSLLILPSNPRHHSPDEPGTQSNPPDSHGRPSTPALSLSRSAPNSQPGRTDPSATGHYLLAAPANDLTTHAN</sequence>
<feature type="region of interest" description="Disordered" evidence="1">
    <location>
        <begin position="68"/>
        <end position="137"/>
    </location>
</feature>
<evidence type="ECO:0000256" key="1">
    <source>
        <dbReference type="SAM" id="MobiDB-lite"/>
    </source>
</evidence>
<accession>A0A9P4KIB8</accession>
<protein>
    <submittedName>
        <fullName evidence="2">Uncharacterized protein</fullName>
    </submittedName>
</protein>
<name>A0A9P4KIB8_9PLEO</name>
<dbReference type="Proteomes" id="UP000800093">
    <property type="component" value="Unassembled WGS sequence"/>
</dbReference>
<dbReference type="AlphaFoldDB" id="A0A9P4KIB8"/>
<evidence type="ECO:0000313" key="2">
    <source>
        <dbReference type="EMBL" id="KAF2266854.1"/>
    </source>
</evidence>
<gene>
    <name evidence="2" type="ORF">CC78DRAFT_577778</name>
</gene>
<reference evidence="3" key="1">
    <citation type="journal article" date="2020" name="Stud. Mycol.">
        <title>101 Dothideomycetes genomes: A test case for predicting lifestyles and emergence of pathogens.</title>
        <authorList>
            <person name="Haridas S."/>
            <person name="Albert R."/>
            <person name="Binder M."/>
            <person name="Bloem J."/>
            <person name="LaButti K."/>
            <person name="Salamov A."/>
            <person name="Andreopoulos B."/>
            <person name="Baker S."/>
            <person name="Barry K."/>
            <person name="Bills G."/>
            <person name="Bluhm B."/>
            <person name="Cannon C."/>
            <person name="Castanera R."/>
            <person name="Culley D."/>
            <person name="Daum C."/>
            <person name="Ezra D."/>
            <person name="Gonzalez J."/>
            <person name="Henrissat B."/>
            <person name="Kuo A."/>
            <person name="Liang C."/>
            <person name="Lipzen A."/>
            <person name="Lutzoni F."/>
            <person name="Magnuson J."/>
            <person name="Mondo S."/>
            <person name="Nolan M."/>
            <person name="Ohm R."/>
            <person name="Pangilinan J."/>
            <person name="Park H.-J."/>
            <person name="Ramirez L."/>
            <person name="Alfaro M."/>
            <person name="Sun H."/>
            <person name="Tritt A."/>
            <person name="Yoshinaga Y."/>
            <person name="Zwiers L.-H."/>
            <person name="Turgeon B."/>
            <person name="Goodwin S."/>
            <person name="Spatafora J."/>
            <person name="Crous P."/>
            <person name="Grigoriev I."/>
        </authorList>
    </citation>
    <scope>NUCLEOTIDE SEQUENCE [LARGE SCALE GENOMIC DNA]</scope>
    <source>
        <strain evidence="3">CBS 304.66</strain>
    </source>
</reference>
<feature type="compositionally biased region" description="Polar residues" evidence="1">
    <location>
        <begin position="99"/>
        <end position="113"/>
    </location>
</feature>
<comment type="caution">
    <text evidence="2">The sequence shown here is derived from an EMBL/GenBank/DDBJ whole genome shotgun (WGS) entry which is preliminary data.</text>
</comment>
<dbReference type="EMBL" id="ML986595">
    <property type="protein sequence ID" value="KAF2266854.1"/>
    <property type="molecule type" value="Genomic_DNA"/>
</dbReference>
<organism evidence="2 3">
    <name type="scientific">Lojkania enalia</name>
    <dbReference type="NCBI Taxonomy" id="147567"/>
    <lineage>
        <taxon>Eukaryota</taxon>
        <taxon>Fungi</taxon>
        <taxon>Dikarya</taxon>
        <taxon>Ascomycota</taxon>
        <taxon>Pezizomycotina</taxon>
        <taxon>Dothideomycetes</taxon>
        <taxon>Pleosporomycetidae</taxon>
        <taxon>Pleosporales</taxon>
        <taxon>Pleosporales incertae sedis</taxon>
        <taxon>Lojkania</taxon>
    </lineage>
</organism>